<dbReference type="WBParaSite" id="nRc.2.0.1.t28071-RA">
    <property type="protein sequence ID" value="nRc.2.0.1.t28071-RA"/>
    <property type="gene ID" value="nRc.2.0.1.g28071"/>
</dbReference>
<name>A0A915JQ85_ROMCU</name>
<reference evidence="3" key="1">
    <citation type="submission" date="2022-11" db="UniProtKB">
        <authorList>
            <consortium name="WormBaseParasite"/>
        </authorList>
    </citation>
    <scope>IDENTIFICATION</scope>
</reference>
<sequence>MCALIPGSPDTITMDSQEVQTSQSEIFSNTVGLHAEDDSQDWRLKEDVTELSEEYQQQEQSVPATELMQAQAAQKQSELPNQR</sequence>
<protein>
    <submittedName>
        <fullName evidence="3">Uncharacterized protein</fullName>
    </submittedName>
</protein>
<dbReference type="Proteomes" id="UP000887565">
    <property type="component" value="Unplaced"/>
</dbReference>
<organism evidence="2 3">
    <name type="scientific">Romanomermis culicivorax</name>
    <name type="common">Nematode worm</name>
    <dbReference type="NCBI Taxonomy" id="13658"/>
    <lineage>
        <taxon>Eukaryota</taxon>
        <taxon>Metazoa</taxon>
        <taxon>Ecdysozoa</taxon>
        <taxon>Nematoda</taxon>
        <taxon>Enoplea</taxon>
        <taxon>Dorylaimia</taxon>
        <taxon>Mermithida</taxon>
        <taxon>Mermithoidea</taxon>
        <taxon>Mermithidae</taxon>
        <taxon>Romanomermis</taxon>
    </lineage>
</organism>
<proteinExistence type="predicted"/>
<accession>A0A915JQ85</accession>
<dbReference type="AlphaFoldDB" id="A0A915JQ85"/>
<feature type="compositionally biased region" description="Polar residues" evidence="1">
    <location>
        <begin position="71"/>
        <end position="83"/>
    </location>
</feature>
<evidence type="ECO:0000256" key="1">
    <source>
        <dbReference type="SAM" id="MobiDB-lite"/>
    </source>
</evidence>
<feature type="region of interest" description="Disordered" evidence="1">
    <location>
        <begin position="49"/>
        <end position="83"/>
    </location>
</feature>
<evidence type="ECO:0000313" key="3">
    <source>
        <dbReference type="WBParaSite" id="nRc.2.0.1.t28071-RA"/>
    </source>
</evidence>
<keyword evidence="2" id="KW-1185">Reference proteome</keyword>
<evidence type="ECO:0000313" key="2">
    <source>
        <dbReference type="Proteomes" id="UP000887565"/>
    </source>
</evidence>